<sequence>MTAINPHDHPSGDRYSLEGDTCCFEISAPYVKNLTISRFHIARGRHLLTVGGMQMADNELFYFKIFLPLDNILRSTRNLTNLMIFHDKPKLKDVKVMPFCRRTRSFDPIKLHQFLKFLLEHAINLEKVDIVPKHKDCISC</sequence>
<name>A0A9J5W5R6_SOLCO</name>
<reference evidence="1 2" key="1">
    <citation type="submission" date="2020-09" db="EMBL/GenBank/DDBJ databases">
        <title>De no assembly of potato wild relative species, Solanum commersonii.</title>
        <authorList>
            <person name="Cho K."/>
        </authorList>
    </citation>
    <scope>NUCLEOTIDE SEQUENCE [LARGE SCALE GENOMIC DNA]</scope>
    <source>
        <strain evidence="1">LZ3.2</strain>
        <tissue evidence="1">Leaf</tissue>
    </source>
</reference>
<dbReference type="EMBL" id="JACXVP010000012">
    <property type="protein sequence ID" value="KAG5570931.1"/>
    <property type="molecule type" value="Genomic_DNA"/>
</dbReference>
<comment type="caution">
    <text evidence="1">The sequence shown here is derived from an EMBL/GenBank/DDBJ whole genome shotgun (WGS) entry which is preliminary data.</text>
</comment>
<keyword evidence="2" id="KW-1185">Reference proteome</keyword>
<accession>A0A9J5W5R6</accession>
<evidence type="ECO:0000313" key="2">
    <source>
        <dbReference type="Proteomes" id="UP000824120"/>
    </source>
</evidence>
<proteinExistence type="predicted"/>
<dbReference type="Proteomes" id="UP000824120">
    <property type="component" value="Chromosome 12"/>
</dbReference>
<gene>
    <name evidence="1" type="ORF">H5410_060697</name>
</gene>
<dbReference type="AlphaFoldDB" id="A0A9J5W5R6"/>
<protein>
    <submittedName>
        <fullName evidence="1">Uncharacterized protein</fullName>
    </submittedName>
</protein>
<organism evidence="1 2">
    <name type="scientific">Solanum commersonii</name>
    <name type="common">Commerson's wild potato</name>
    <name type="synonym">Commerson's nightshade</name>
    <dbReference type="NCBI Taxonomy" id="4109"/>
    <lineage>
        <taxon>Eukaryota</taxon>
        <taxon>Viridiplantae</taxon>
        <taxon>Streptophyta</taxon>
        <taxon>Embryophyta</taxon>
        <taxon>Tracheophyta</taxon>
        <taxon>Spermatophyta</taxon>
        <taxon>Magnoliopsida</taxon>
        <taxon>eudicotyledons</taxon>
        <taxon>Gunneridae</taxon>
        <taxon>Pentapetalae</taxon>
        <taxon>asterids</taxon>
        <taxon>lamiids</taxon>
        <taxon>Solanales</taxon>
        <taxon>Solanaceae</taxon>
        <taxon>Solanoideae</taxon>
        <taxon>Solaneae</taxon>
        <taxon>Solanum</taxon>
    </lineage>
</organism>
<evidence type="ECO:0000313" key="1">
    <source>
        <dbReference type="EMBL" id="KAG5570931.1"/>
    </source>
</evidence>